<sequence>MSFPTPTARYHHEPTSAVDPTQERLSAAGKTVLVTGGGTAIGAATVEAFAKAKADHIFLIGRRLSLLKEVEQKTDLSKEDQVKDLFQQINKVSFLDILVANAGYLPEPGPLASSETSEWWKGHEINVLGTYLLGKYFLNQSQPVRGKPVFVGVNTGAAHMGPAAGPMSGYVSSKLAAASVVEFLQAENPNIKAFNVSPGIVKSDMADKANMPHLPPQDSPELMANFAVWLAGPESDFLSGRFLWANWDVEELVAAKDKIEANPGLLHLTLEGWWNNFASLK</sequence>
<keyword evidence="2" id="KW-0521">NADP</keyword>
<evidence type="ECO:0000313" key="6">
    <source>
        <dbReference type="Proteomes" id="UP000024376"/>
    </source>
</evidence>
<dbReference type="InterPro" id="IPR020904">
    <property type="entry name" value="Sc_DH/Rdtase_CS"/>
</dbReference>
<dbReference type="KEGG" id="trr:M419DRAFT_127822"/>
<dbReference type="Proteomes" id="UP000024376">
    <property type="component" value="Unassembled WGS sequence"/>
</dbReference>
<reference evidence="6" key="1">
    <citation type="journal article" date="2013" name="Ind. Biotechnol.">
        <title>Comparative genomics analysis of Trichoderma reesei strains.</title>
        <authorList>
            <person name="Koike H."/>
            <person name="Aerts A."/>
            <person name="LaButti K."/>
            <person name="Grigoriev I.V."/>
            <person name="Baker S.E."/>
        </authorList>
    </citation>
    <scope>NUCLEOTIDE SEQUENCE [LARGE SCALE GENOMIC DNA]</scope>
    <source>
        <strain evidence="6">ATCC 56765 / BCRC 32924 / NRRL 11460 / Rut C-30</strain>
    </source>
</reference>
<evidence type="ECO:0000256" key="2">
    <source>
        <dbReference type="ARBA" id="ARBA00022857"/>
    </source>
</evidence>
<evidence type="ECO:0000256" key="1">
    <source>
        <dbReference type="ARBA" id="ARBA00006484"/>
    </source>
</evidence>
<dbReference type="InterPro" id="IPR036291">
    <property type="entry name" value="NAD(P)-bd_dom_sf"/>
</dbReference>
<dbReference type="PROSITE" id="PS00061">
    <property type="entry name" value="ADH_SHORT"/>
    <property type="match status" value="1"/>
</dbReference>
<protein>
    <submittedName>
        <fullName evidence="5">NAD(P)-binding protein</fullName>
    </submittedName>
</protein>
<dbReference type="InterPro" id="IPR002347">
    <property type="entry name" value="SDR_fam"/>
</dbReference>
<name>A0A024SGR1_HYPJR</name>
<keyword evidence="3" id="KW-0560">Oxidoreductase</keyword>
<dbReference type="EMBL" id="KI911141">
    <property type="protein sequence ID" value="ETS04709.1"/>
    <property type="molecule type" value="Genomic_DNA"/>
</dbReference>
<dbReference type="OrthoDB" id="1933717at2759"/>
<organism evidence="5 6">
    <name type="scientific">Hypocrea jecorina (strain ATCC 56765 / BCRC 32924 / NRRL 11460 / Rut C-30)</name>
    <name type="common">Trichoderma reesei</name>
    <dbReference type="NCBI Taxonomy" id="1344414"/>
    <lineage>
        <taxon>Eukaryota</taxon>
        <taxon>Fungi</taxon>
        <taxon>Dikarya</taxon>
        <taxon>Ascomycota</taxon>
        <taxon>Pezizomycotina</taxon>
        <taxon>Sordariomycetes</taxon>
        <taxon>Hypocreomycetidae</taxon>
        <taxon>Hypocreales</taxon>
        <taxon>Hypocreaceae</taxon>
        <taxon>Trichoderma</taxon>
    </lineage>
</organism>
<gene>
    <name evidence="5" type="ORF">M419DRAFT_127822</name>
</gene>
<accession>A0A024SGR1</accession>
<dbReference type="SUPFAM" id="SSF51735">
    <property type="entry name" value="NAD(P)-binding Rossmann-fold domains"/>
    <property type="match status" value="1"/>
</dbReference>
<dbReference type="Pfam" id="PF00106">
    <property type="entry name" value="adh_short"/>
    <property type="match status" value="1"/>
</dbReference>
<evidence type="ECO:0000256" key="3">
    <source>
        <dbReference type="ARBA" id="ARBA00023002"/>
    </source>
</evidence>
<dbReference type="AlphaFoldDB" id="A0A024SGR1"/>
<dbReference type="HOGENOM" id="CLU_010194_8_2_1"/>
<evidence type="ECO:0000313" key="5">
    <source>
        <dbReference type="EMBL" id="ETS04709.1"/>
    </source>
</evidence>
<feature type="region of interest" description="Disordered" evidence="4">
    <location>
        <begin position="1"/>
        <end position="21"/>
    </location>
</feature>
<dbReference type="PANTHER" id="PTHR43115:SF4">
    <property type="entry name" value="DEHYDROGENASE_REDUCTASE SDR FAMILY MEMBER 11"/>
    <property type="match status" value="1"/>
</dbReference>
<dbReference type="PRINTS" id="PR00081">
    <property type="entry name" value="GDHRDH"/>
</dbReference>
<proteinExistence type="inferred from homology"/>
<comment type="similarity">
    <text evidence="1">Belongs to the short-chain dehydrogenases/reductases (SDR) family.</text>
</comment>
<dbReference type="PANTHER" id="PTHR43115">
    <property type="entry name" value="DEHYDROGENASE/REDUCTASE SDR FAMILY MEMBER 11"/>
    <property type="match status" value="1"/>
</dbReference>
<dbReference type="GO" id="GO:0016491">
    <property type="term" value="F:oxidoreductase activity"/>
    <property type="evidence" value="ECO:0007669"/>
    <property type="project" value="UniProtKB-KW"/>
</dbReference>
<dbReference type="CDD" id="cd05233">
    <property type="entry name" value="SDR_c"/>
    <property type="match status" value="1"/>
</dbReference>
<evidence type="ECO:0000256" key="4">
    <source>
        <dbReference type="SAM" id="MobiDB-lite"/>
    </source>
</evidence>
<dbReference type="Gene3D" id="3.40.50.720">
    <property type="entry name" value="NAD(P)-binding Rossmann-like Domain"/>
    <property type="match status" value="1"/>
</dbReference>